<evidence type="ECO:0000256" key="7">
    <source>
        <dbReference type="ARBA" id="ARBA00022989"/>
    </source>
</evidence>
<keyword evidence="11" id="KW-1185">Reference proteome</keyword>
<evidence type="ECO:0000256" key="2">
    <source>
        <dbReference type="ARBA" id="ARBA00006238"/>
    </source>
</evidence>
<keyword evidence="7 9" id="KW-1133">Transmembrane helix</keyword>
<feature type="transmembrane region" description="Helical" evidence="9">
    <location>
        <begin position="122"/>
        <end position="140"/>
    </location>
</feature>
<name>A0A4R6BTG4_9STAP</name>
<dbReference type="GO" id="GO:0005886">
    <property type="term" value="C:plasma membrane"/>
    <property type="evidence" value="ECO:0007669"/>
    <property type="project" value="UniProtKB-SubCell"/>
</dbReference>
<accession>A0A4R6BTG4</accession>
<comment type="caution">
    <text evidence="10">The sequence shown here is derived from an EMBL/GenBank/DDBJ whole genome shotgun (WGS) entry which is preliminary data.</text>
</comment>
<dbReference type="EMBL" id="SCWB01000012">
    <property type="protein sequence ID" value="TDM07867.1"/>
    <property type="molecule type" value="Genomic_DNA"/>
</dbReference>
<evidence type="ECO:0000256" key="8">
    <source>
        <dbReference type="ARBA" id="ARBA00023136"/>
    </source>
</evidence>
<dbReference type="InterPro" id="IPR031396">
    <property type="entry name" value="SepA"/>
</dbReference>
<gene>
    <name evidence="9" type="primary">sepA</name>
    <name evidence="10" type="ORF">ERX29_07385</name>
</gene>
<dbReference type="OrthoDB" id="2417783at2"/>
<comment type="subcellular location">
    <subcellularLocation>
        <location evidence="1 9">Cell membrane</location>
        <topology evidence="1 9">Multi-pass membrane protein</topology>
    </subcellularLocation>
</comment>
<comment type="similarity">
    <text evidence="2 9">Belongs to the multidrug resistance efflux pump SepA family.</text>
</comment>
<keyword evidence="4 9" id="KW-0813">Transport</keyword>
<organism evidence="10 11">
    <name type="scientific">Macrococcus lamae</name>
    <dbReference type="NCBI Taxonomy" id="198484"/>
    <lineage>
        <taxon>Bacteria</taxon>
        <taxon>Bacillati</taxon>
        <taxon>Bacillota</taxon>
        <taxon>Bacilli</taxon>
        <taxon>Bacillales</taxon>
        <taxon>Staphylococcaceae</taxon>
        <taxon>Macrococcus</taxon>
    </lineage>
</organism>
<evidence type="ECO:0000313" key="11">
    <source>
        <dbReference type="Proteomes" id="UP000294802"/>
    </source>
</evidence>
<keyword evidence="5" id="KW-1003">Cell membrane</keyword>
<evidence type="ECO:0000256" key="3">
    <source>
        <dbReference type="ARBA" id="ARBA00016025"/>
    </source>
</evidence>
<keyword evidence="6 9" id="KW-0812">Transmembrane</keyword>
<keyword evidence="8 9" id="KW-0472">Membrane</keyword>
<proteinExistence type="inferred from homology"/>
<sequence>MKGFKVSGRTLVTLLIIASIVLLSGITFILMVAFGLFGLSRILIYLKLAEFNYNQSFMDNLFYYGSYIISGYFLLVFIEFVFDELKKKYPDHSFFHGFKFHIFIVLISTSVFYLFVHLNYEYININYFVILFVISVLYALTELFYPDSENLNQNNDD</sequence>
<evidence type="ECO:0000256" key="4">
    <source>
        <dbReference type="ARBA" id="ARBA00022448"/>
    </source>
</evidence>
<dbReference type="AlphaFoldDB" id="A0A4R6BTG4"/>
<reference evidence="10 11" key="1">
    <citation type="submission" date="2019-01" db="EMBL/GenBank/DDBJ databases">
        <title>Draft genome sequences of the type strains of six Macrococcus species.</title>
        <authorList>
            <person name="Mazhar S."/>
            <person name="Altermann E."/>
            <person name="Hill C."/>
            <person name="Mcauliffe O."/>
        </authorList>
    </citation>
    <scope>NUCLEOTIDE SEQUENCE [LARGE SCALE GENOMIC DNA]</scope>
    <source>
        <strain evidence="10 11">CCM4815</strain>
    </source>
</reference>
<evidence type="ECO:0000256" key="1">
    <source>
        <dbReference type="ARBA" id="ARBA00004651"/>
    </source>
</evidence>
<evidence type="ECO:0000256" key="5">
    <source>
        <dbReference type="ARBA" id="ARBA00022475"/>
    </source>
</evidence>
<dbReference type="Pfam" id="PF17080">
    <property type="entry name" value="SepA"/>
    <property type="match status" value="1"/>
</dbReference>
<feature type="transmembrane region" description="Helical" evidence="9">
    <location>
        <begin position="94"/>
        <end position="116"/>
    </location>
</feature>
<comment type="function">
    <text evidence="9">Involved in multidrug efflux.</text>
</comment>
<feature type="transmembrane region" description="Helical" evidence="9">
    <location>
        <begin position="61"/>
        <end position="82"/>
    </location>
</feature>
<feature type="transmembrane region" description="Helical" evidence="9">
    <location>
        <begin position="12"/>
        <end position="37"/>
    </location>
</feature>
<protein>
    <recommendedName>
        <fullName evidence="3 9">Multidrug resistance efflux pump SepA</fullName>
    </recommendedName>
    <alternativeName>
        <fullName evidence="9">Antiseptic resistance protein SepA</fullName>
    </alternativeName>
</protein>
<dbReference type="Proteomes" id="UP000294802">
    <property type="component" value="Unassembled WGS sequence"/>
</dbReference>
<dbReference type="RefSeq" id="WP_133444064.1">
    <property type="nucleotide sequence ID" value="NZ_SCWB01000012.1"/>
</dbReference>
<evidence type="ECO:0000313" key="10">
    <source>
        <dbReference type="EMBL" id="TDM07867.1"/>
    </source>
</evidence>
<evidence type="ECO:0000256" key="6">
    <source>
        <dbReference type="ARBA" id="ARBA00022692"/>
    </source>
</evidence>
<evidence type="ECO:0000256" key="9">
    <source>
        <dbReference type="RuleBase" id="RU362138"/>
    </source>
</evidence>